<gene>
    <name evidence="2" type="ORF">ERS007703_03975</name>
</gene>
<proteinExistence type="predicted"/>
<feature type="region of interest" description="Disordered" evidence="1">
    <location>
        <begin position="147"/>
        <end position="171"/>
    </location>
</feature>
<organism evidence="2 3">
    <name type="scientific">Mycobacterium tuberculosis</name>
    <dbReference type="NCBI Taxonomy" id="1773"/>
    <lineage>
        <taxon>Bacteria</taxon>
        <taxon>Bacillati</taxon>
        <taxon>Actinomycetota</taxon>
        <taxon>Actinomycetes</taxon>
        <taxon>Mycobacteriales</taxon>
        <taxon>Mycobacteriaceae</taxon>
        <taxon>Mycobacterium</taxon>
        <taxon>Mycobacterium tuberculosis complex</taxon>
    </lineage>
</organism>
<evidence type="ECO:0000313" key="3">
    <source>
        <dbReference type="Proteomes" id="UP000038802"/>
    </source>
</evidence>
<reference evidence="3" key="1">
    <citation type="submission" date="2015-03" db="EMBL/GenBank/DDBJ databases">
        <authorList>
            <consortium name="Pathogen Informatics"/>
        </authorList>
    </citation>
    <scope>NUCLEOTIDE SEQUENCE [LARGE SCALE GENOMIC DNA]</scope>
    <source>
        <strain evidence="3">K00500041</strain>
    </source>
</reference>
<dbReference type="Proteomes" id="UP000038802">
    <property type="component" value="Unassembled WGS sequence"/>
</dbReference>
<evidence type="ECO:0000256" key="1">
    <source>
        <dbReference type="SAM" id="MobiDB-lite"/>
    </source>
</evidence>
<evidence type="ECO:0000313" key="2">
    <source>
        <dbReference type="EMBL" id="COW64218.1"/>
    </source>
</evidence>
<dbReference type="AlphaFoldDB" id="A0A0U0SBZ1"/>
<dbReference type="EMBL" id="CSAE01000618">
    <property type="protein sequence ID" value="COW64218.1"/>
    <property type="molecule type" value="Genomic_DNA"/>
</dbReference>
<protein>
    <submittedName>
        <fullName evidence="2">Uncharacterized protein</fullName>
    </submittedName>
</protein>
<sequence length="233" mass="24979">MGVHVVRMTVTAIGVIGHHDMRPQLANDRDQCPDGLPGVSIDESPLTPLVCAGHAGVAPATRAAKVDRCADPERSQRRGELADAVATELVRMIGGELSPAIANDLALLTQGARDDMDLCATGGVVRDGCAVAQALIVGVCMNKQQPRRLRHGGTLPGERRKNSSTESLPFCDRSRYGENTLVNDSVYNAVRNPKSSLTPTIRPRQWKEMHACLLSPHGPIRLGKRPPTSTRSG</sequence>
<accession>A0A0U0SBZ1</accession>
<name>A0A0U0SBZ1_MYCTX</name>